<keyword evidence="2" id="KW-1185">Reference proteome</keyword>
<reference evidence="1 2" key="1">
    <citation type="submission" date="2017-09" db="EMBL/GenBank/DDBJ databases">
        <title>Comparative genomics of rhizobia isolated from Phaseolus vulgaris in China.</title>
        <authorList>
            <person name="Tong W."/>
        </authorList>
    </citation>
    <scope>NUCLEOTIDE SEQUENCE [LARGE SCALE GENOMIC DNA]</scope>
    <source>
        <strain evidence="1 2">Y27</strain>
    </source>
</reference>
<name>A0ABX4IZ31_9HYPH</name>
<dbReference type="Proteomes" id="UP000219972">
    <property type="component" value="Unassembled WGS sequence"/>
</dbReference>
<proteinExistence type="predicted"/>
<evidence type="ECO:0000313" key="1">
    <source>
        <dbReference type="EMBL" id="PDS47825.1"/>
    </source>
</evidence>
<evidence type="ECO:0000313" key="2">
    <source>
        <dbReference type="Proteomes" id="UP000219972"/>
    </source>
</evidence>
<organism evidence="1 2">
    <name type="scientific">Rhizobium anhuiense</name>
    <dbReference type="NCBI Taxonomy" id="1184720"/>
    <lineage>
        <taxon>Bacteria</taxon>
        <taxon>Pseudomonadati</taxon>
        <taxon>Pseudomonadota</taxon>
        <taxon>Alphaproteobacteria</taxon>
        <taxon>Hyphomicrobiales</taxon>
        <taxon>Rhizobiaceae</taxon>
        <taxon>Rhizobium/Agrobacterium group</taxon>
        <taxon>Rhizobium</taxon>
    </lineage>
</organism>
<comment type="caution">
    <text evidence="1">The sequence shown here is derived from an EMBL/GenBank/DDBJ whole genome shotgun (WGS) entry which is preliminary data.</text>
</comment>
<accession>A0ABX4IZ31</accession>
<gene>
    <name evidence="1" type="ORF">CO662_32825</name>
</gene>
<protein>
    <submittedName>
        <fullName evidence="1">Uncharacterized protein</fullName>
    </submittedName>
</protein>
<sequence>MEDLLARLRRRHPHFVRWVGTLTPDIFCVGFSFAVIDRWRRELHGDVDALHGKLLLAIEEFNLRKGCAMQVPRREEFAGYVALHLPMMLGIPWQRIRGQRRRPMQDEPTVRIRRSR</sequence>
<dbReference type="EMBL" id="NWSL01000036">
    <property type="protein sequence ID" value="PDS47825.1"/>
    <property type="molecule type" value="Genomic_DNA"/>
</dbReference>